<comment type="subcellular location">
    <subcellularLocation>
        <location evidence="1">Membrane</location>
        <topology evidence="1">Multi-pass membrane protein</topology>
    </subcellularLocation>
</comment>
<dbReference type="AlphaFoldDB" id="A0A9W8VCA1"/>
<evidence type="ECO:0000313" key="7">
    <source>
        <dbReference type="Proteomes" id="UP001152049"/>
    </source>
</evidence>
<reference evidence="6" key="1">
    <citation type="submission" date="2022-09" db="EMBL/GenBank/DDBJ databases">
        <title>Fusarium specimens isolated from Avocado Roots.</title>
        <authorList>
            <person name="Stajich J."/>
            <person name="Roper C."/>
            <person name="Heimlech-Rivalta G."/>
        </authorList>
    </citation>
    <scope>NUCLEOTIDE SEQUENCE</scope>
    <source>
        <strain evidence="6">CF00136</strain>
    </source>
</reference>
<dbReference type="SUPFAM" id="SSF144083">
    <property type="entry name" value="Magnesium transport protein CorA, transmembrane region"/>
    <property type="match status" value="1"/>
</dbReference>
<evidence type="ECO:0000256" key="3">
    <source>
        <dbReference type="ARBA" id="ARBA00022989"/>
    </source>
</evidence>
<sequence>MSLEGIPDHDTFWGDTNNHLKQQTKDCAERAQQVVSEGYILDHIWHPWLGNNPFPINNRIRIFEFGGDHCDLPEGPLQFDTTKDLLVYWENTPKDGTAGKTNRRVIILEDMHPRVIELLGVLLDIPPEFFLAHCEEFADLSVVDSLGESTGSSVRWKVPVPQRRDLPYQPEDGIYQLRLGNMSRSEVVINKSVGFVQLSSFVSYWGKEYDTDSWTAVILTDPHQCNLDPMDKELLGNQSPVELTDWTPARDISREFRLGSALDDTARQHRQPIFDTIVRAYDEGDLRKCVDPFSATIFTRHTIRSIWEEFVIRALLGVDDIEFEDGREQNKALGAQTSSSTHNASSYGRYQYLMVERQDILKWKRRLQNIMWCFQCRMPSESKSQSQQEHGLWRILEEKLEAADTTLGEHMNMFAQRAALVQARSSGQLAKIATVIVPCTFVASIFSMNGKFAAGEEHFFVYWVVSIPITIILLSWILAKDEDTIQFLEASKQAVVEKVAQGNQKLTSLKHRRNKKTELEDGGTVI</sequence>
<proteinExistence type="predicted"/>
<comment type="caution">
    <text evidence="6">The sequence shown here is derived from an EMBL/GenBank/DDBJ whole genome shotgun (WGS) entry which is preliminary data.</text>
</comment>
<dbReference type="Proteomes" id="UP001152049">
    <property type="component" value="Unassembled WGS sequence"/>
</dbReference>
<organism evidence="6 7">
    <name type="scientific">Fusarium torreyae</name>
    <dbReference type="NCBI Taxonomy" id="1237075"/>
    <lineage>
        <taxon>Eukaryota</taxon>
        <taxon>Fungi</taxon>
        <taxon>Dikarya</taxon>
        <taxon>Ascomycota</taxon>
        <taxon>Pezizomycotina</taxon>
        <taxon>Sordariomycetes</taxon>
        <taxon>Hypocreomycetidae</taxon>
        <taxon>Hypocreales</taxon>
        <taxon>Nectriaceae</taxon>
        <taxon>Fusarium</taxon>
    </lineage>
</organism>
<dbReference type="Gene3D" id="1.20.58.340">
    <property type="entry name" value="Magnesium transport protein CorA, transmembrane region"/>
    <property type="match status" value="1"/>
</dbReference>
<dbReference type="EMBL" id="JAOQAZ010000029">
    <property type="protein sequence ID" value="KAJ4251008.1"/>
    <property type="molecule type" value="Genomic_DNA"/>
</dbReference>
<evidence type="ECO:0000313" key="6">
    <source>
        <dbReference type="EMBL" id="KAJ4251008.1"/>
    </source>
</evidence>
<evidence type="ECO:0000256" key="4">
    <source>
        <dbReference type="ARBA" id="ARBA00023136"/>
    </source>
</evidence>
<keyword evidence="7" id="KW-1185">Reference proteome</keyword>
<keyword evidence="4 5" id="KW-0472">Membrane</keyword>
<protein>
    <submittedName>
        <fullName evidence="6">Uncharacterized protein</fullName>
    </submittedName>
</protein>
<evidence type="ECO:0000256" key="2">
    <source>
        <dbReference type="ARBA" id="ARBA00022692"/>
    </source>
</evidence>
<evidence type="ECO:0000256" key="5">
    <source>
        <dbReference type="SAM" id="Phobius"/>
    </source>
</evidence>
<keyword evidence="2 5" id="KW-0812">Transmembrane</keyword>
<dbReference type="InterPro" id="IPR045863">
    <property type="entry name" value="CorA_TM1_TM2"/>
</dbReference>
<gene>
    <name evidence="6" type="ORF">NW762_011658</name>
</gene>
<feature type="transmembrane region" description="Helical" evidence="5">
    <location>
        <begin position="460"/>
        <end position="479"/>
    </location>
</feature>
<dbReference type="OrthoDB" id="5428055at2759"/>
<accession>A0A9W8VCA1</accession>
<evidence type="ECO:0000256" key="1">
    <source>
        <dbReference type="ARBA" id="ARBA00004141"/>
    </source>
</evidence>
<keyword evidence="3 5" id="KW-1133">Transmembrane helix</keyword>
<name>A0A9W8VCA1_9HYPO</name>
<dbReference type="GO" id="GO:0016020">
    <property type="term" value="C:membrane"/>
    <property type="evidence" value="ECO:0007669"/>
    <property type="project" value="UniProtKB-SubCell"/>
</dbReference>